<dbReference type="GeneID" id="36394984"/>
<reference evidence="1 2" key="3">
    <citation type="journal article" date="2017" name="Mol. Plant Pathol.">
        <title>A gapless genome sequence of the fungus Botrytis cinerea.</title>
        <authorList>
            <person name="Van Kan J.A."/>
            <person name="Stassen J.H."/>
            <person name="Mosbach A."/>
            <person name="Van Der Lee T.A."/>
            <person name="Faino L."/>
            <person name="Farmer A.D."/>
            <person name="Papasotiriou D.G."/>
            <person name="Zhou S."/>
            <person name="Seidl M.F."/>
            <person name="Cottam E."/>
            <person name="Edel D."/>
            <person name="Hahn M."/>
            <person name="Schwartz D.C."/>
            <person name="Dietrich R.A."/>
            <person name="Widdison S."/>
            <person name="Scalliet G."/>
        </authorList>
    </citation>
    <scope>NUCLEOTIDE SEQUENCE [LARGE SCALE GENOMIC DNA]</scope>
    <source>
        <strain evidence="1 2">B05.10</strain>
    </source>
</reference>
<dbReference type="EMBL" id="CP009820">
    <property type="protein sequence ID" value="ATZ58277.1"/>
    <property type="molecule type" value="Genomic_DNA"/>
</dbReference>
<sequence length="93" mass="10591">MYGIWMRDSGGGNHVPEAVVLSSYIILPHAGNMGPLERYMSNLIMSGCRVQADSIIVMIFVIGGYEHGRRYDGEDRDGFPSFLERYFWAPRFL</sequence>
<dbReference type="RefSeq" id="XP_024553678.1">
    <property type="nucleotide sequence ID" value="XM_024697862.1"/>
</dbReference>
<evidence type="ECO:0000313" key="1">
    <source>
        <dbReference type="EMBL" id="ATZ58277.1"/>
    </source>
</evidence>
<dbReference type="AlphaFoldDB" id="A0A384K6X4"/>
<reference evidence="1 2" key="2">
    <citation type="journal article" date="2012" name="Eukaryot. Cell">
        <title>Genome update of Botrytis cinerea strains B05.10 and T4.</title>
        <authorList>
            <person name="Staats M."/>
            <person name="van Kan J.A."/>
        </authorList>
    </citation>
    <scope>NUCLEOTIDE SEQUENCE [LARGE SCALE GENOMIC DNA]</scope>
    <source>
        <strain evidence="1 2">B05.10</strain>
    </source>
</reference>
<name>A0A384K6X4_BOTFB</name>
<accession>A0A384K6X4</accession>
<keyword evidence="2" id="KW-1185">Reference proteome</keyword>
<gene>
    <name evidence="1" type="ORF">BCIN_16g01020</name>
</gene>
<protein>
    <submittedName>
        <fullName evidence="1">Uncharacterized protein</fullName>
    </submittedName>
</protein>
<dbReference type="VEuPathDB" id="FungiDB:Bcin16g01020"/>
<reference evidence="1 2" key="1">
    <citation type="journal article" date="2011" name="PLoS Genet.">
        <title>Genomic analysis of the necrotrophic fungal pathogens Sclerotinia sclerotiorum and Botrytis cinerea.</title>
        <authorList>
            <person name="Amselem J."/>
            <person name="Cuomo C.A."/>
            <person name="van Kan J.A."/>
            <person name="Viaud M."/>
            <person name="Benito E.P."/>
            <person name="Couloux A."/>
            <person name="Coutinho P.M."/>
            <person name="de Vries R.P."/>
            <person name="Dyer P.S."/>
            <person name="Fillinger S."/>
            <person name="Fournier E."/>
            <person name="Gout L."/>
            <person name="Hahn M."/>
            <person name="Kohn L."/>
            <person name="Lapalu N."/>
            <person name="Plummer K.M."/>
            <person name="Pradier J.M."/>
            <person name="Quevillon E."/>
            <person name="Sharon A."/>
            <person name="Simon A."/>
            <person name="ten Have A."/>
            <person name="Tudzynski B."/>
            <person name="Tudzynski P."/>
            <person name="Wincker P."/>
            <person name="Andrew M."/>
            <person name="Anthouard V."/>
            <person name="Beever R.E."/>
            <person name="Beffa R."/>
            <person name="Benoit I."/>
            <person name="Bouzid O."/>
            <person name="Brault B."/>
            <person name="Chen Z."/>
            <person name="Choquer M."/>
            <person name="Collemare J."/>
            <person name="Cotton P."/>
            <person name="Danchin E.G."/>
            <person name="Da Silva C."/>
            <person name="Gautier A."/>
            <person name="Giraud C."/>
            <person name="Giraud T."/>
            <person name="Gonzalez C."/>
            <person name="Grossetete S."/>
            <person name="Guldener U."/>
            <person name="Henrissat B."/>
            <person name="Howlett B.J."/>
            <person name="Kodira C."/>
            <person name="Kretschmer M."/>
            <person name="Lappartient A."/>
            <person name="Leroch M."/>
            <person name="Levis C."/>
            <person name="Mauceli E."/>
            <person name="Neuveglise C."/>
            <person name="Oeser B."/>
            <person name="Pearson M."/>
            <person name="Poulain J."/>
            <person name="Poussereau N."/>
            <person name="Quesneville H."/>
            <person name="Rascle C."/>
            <person name="Schumacher J."/>
            <person name="Segurens B."/>
            <person name="Sexton A."/>
            <person name="Silva E."/>
            <person name="Sirven C."/>
            <person name="Soanes D.M."/>
            <person name="Talbot N.J."/>
            <person name="Templeton M."/>
            <person name="Yandava C."/>
            <person name="Yarden O."/>
            <person name="Zeng Q."/>
            <person name="Rollins J.A."/>
            <person name="Lebrun M.H."/>
            <person name="Dickman M."/>
        </authorList>
    </citation>
    <scope>NUCLEOTIDE SEQUENCE [LARGE SCALE GENOMIC DNA]</scope>
    <source>
        <strain evidence="1 2">B05.10</strain>
    </source>
</reference>
<evidence type="ECO:0000313" key="2">
    <source>
        <dbReference type="Proteomes" id="UP000001798"/>
    </source>
</evidence>
<dbReference type="Proteomes" id="UP000001798">
    <property type="component" value="Chromosome 16"/>
</dbReference>
<proteinExistence type="predicted"/>
<organism evidence="1 2">
    <name type="scientific">Botryotinia fuckeliana (strain B05.10)</name>
    <name type="common">Noble rot fungus</name>
    <name type="synonym">Botrytis cinerea</name>
    <dbReference type="NCBI Taxonomy" id="332648"/>
    <lineage>
        <taxon>Eukaryota</taxon>
        <taxon>Fungi</taxon>
        <taxon>Dikarya</taxon>
        <taxon>Ascomycota</taxon>
        <taxon>Pezizomycotina</taxon>
        <taxon>Leotiomycetes</taxon>
        <taxon>Helotiales</taxon>
        <taxon>Sclerotiniaceae</taxon>
        <taxon>Botrytis</taxon>
    </lineage>
</organism>